<keyword evidence="1" id="KW-0812">Transmembrane</keyword>
<evidence type="ECO:0000256" key="1">
    <source>
        <dbReference type="SAM" id="Phobius"/>
    </source>
</evidence>
<name>A0A9D1KZT4_9FIRM</name>
<evidence type="ECO:0000313" key="2">
    <source>
        <dbReference type="EMBL" id="HIU10950.1"/>
    </source>
</evidence>
<dbReference type="AlphaFoldDB" id="A0A9D1KZT4"/>
<sequence length="234" mass="25997">MNTTKLNAKKILLPVGGILLILLLLVMWLRPSFTAPKLPPAELSAVAVENLLSAESIAFHTESKLTLNEESTPLGDLSGEICGTDFHVQGEVLGTAVNMYQIGETTFRQDTLTEQWLTLSDGELLTNDSLLNEINPRAFFKLAAINDAAEAGEESIDEEKCWKITFTPQTEAGYYEKYFDTITCTLWITRDDRQIRQAEIAACAHAGEQQSTLTVTTEFWGWNETEPIQAPIVQ</sequence>
<accession>A0A9D1KZT4</accession>
<organism evidence="2 3">
    <name type="scientific">Candidatus Avidehalobacter gallistercoris</name>
    <dbReference type="NCBI Taxonomy" id="2840694"/>
    <lineage>
        <taxon>Bacteria</taxon>
        <taxon>Bacillati</taxon>
        <taxon>Bacillota</taxon>
        <taxon>Clostridia</taxon>
        <taxon>Eubacteriales</taxon>
        <taxon>Peptococcaceae</taxon>
        <taxon>Peptococcaceae incertae sedis</taxon>
        <taxon>Candidatus Avidehalobacter</taxon>
    </lineage>
</organism>
<dbReference type="Proteomes" id="UP000824124">
    <property type="component" value="Unassembled WGS sequence"/>
</dbReference>
<reference evidence="2" key="1">
    <citation type="submission" date="2020-10" db="EMBL/GenBank/DDBJ databases">
        <authorList>
            <person name="Gilroy R."/>
        </authorList>
    </citation>
    <scope>NUCLEOTIDE SEQUENCE</scope>
    <source>
        <strain evidence="2">2830</strain>
    </source>
</reference>
<keyword evidence="1" id="KW-0472">Membrane</keyword>
<dbReference type="EMBL" id="DVMH01000034">
    <property type="protein sequence ID" value="HIU10950.1"/>
    <property type="molecule type" value="Genomic_DNA"/>
</dbReference>
<evidence type="ECO:0000313" key="3">
    <source>
        <dbReference type="Proteomes" id="UP000824124"/>
    </source>
</evidence>
<keyword evidence="1" id="KW-1133">Transmembrane helix</keyword>
<protein>
    <submittedName>
        <fullName evidence="2">Uncharacterized protein</fullName>
    </submittedName>
</protein>
<comment type="caution">
    <text evidence="2">The sequence shown here is derived from an EMBL/GenBank/DDBJ whole genome shotgun (WGS) entry which is preliminary data.</text>
</comment>
<feature type="transmembrane region" description="Helical" evidence="1">
    <location>
        <begin position="12"/>
        <end position="29"/>
    </location>
</feature>
<proteinExistence type="predicted"/>
<dbReference type="Gene3D" id="2.50.20.20">
    <property type="match status" value="1"/>
</dbReference>
<gene>
    <name evidence="2" type="ORF">IAB00_06920</name>
</gene>
<reference evidence="2" key="2">
    <citation type="journal article" date="2021" name="PeerJ">
        <title>Extensive microbial diversity within the chicken gut microbiome revealed by metagenomics and culture.</title>
        <authorList>
            <person name="Gilroy R."/>
            <person name="Ravi A."/>
            <person name="Getino M."/>
            <person name="Pursley I."/>
            <person name="Horton D.L."/>
            <person name="Alikhan N.F."/>
            <person name="Baker D."/>
            <person name="Gharbi K."/>
            <person name="Hall N."/>
            <person name="Watson M."/>
            <person name="Adriaenssens E.M."/>
            <person name="Foster-Nyarko E."/>
            <person name="Jarju S."/>
            <person name="Secka A."/>
            <person name="Antonio M."/>
            <person name="Oren A."/>
            <person name="Chaudhuri R.R."/>
            <person name="La Ragione R."/>
            <person name="Hildebrand F."/>
            <person name="Pallen M.J."/>
        </authorList>
    </citation>
    <scope>NUCLEOTIDE SEQUENCE</scope>
    <source>
        <strain evidence="2">2830</strain>
    </source>
</reference>